<dbReference type="Gene3D" id="1.20.1250.20">
    <property type="entry name" value="MFS general substrate transporter like domains"/>
    <property type="match status" value="1"/>
</dbReference>
<dbReference type="EMBL" id="CP022685">
    <property type="protein sequence ID" value="ATL25498.1"/>
    <property type="molecule type" value="Genomic_DNA"/>
</dbReference>
<dbReference type="InterPro" id="IPR020846">
    <property type="entry name" value="MFS_dom"/>
</dbReference>
<keyword evidence="3 7" id="KW-0812">Transmembrane</keyword>
<accession>A0A291Q1W5</accession>
<feature type="transmembrane region" description="Helical" evidence="7">
    <location>
        <begin position="392"/>
        <end position="418"/>
    </location>
</feature>
<evidence type="ECO:0000256" key="3">
    <source>
        <dbReference type="ARBA" id="ARBA00022692"/>
    </source>
</evidence>
<evidence type="ECO:0000313" key="10">
    <source>
        <dbReference type="Proteomes" id="UP000221011"/>
    </source>
</evidence>
<keyword evidence="5 7" id="KW-0472">Membrane</keyword>
<dbReference type="GO" id="GO:0005886">
    <property type="term" value="C:plasma membrane"/>
    <property type="evidence" value="ECO:0007669"/>
    <property type="project" value="UniProtKB-SubCell"/>
</dbReference>
<feature type="compositionally biased region" description="Low complexity" evidence="6">
    <location>
        <begin position="1"/>
        <end position="10"/>
    </location>
</feature>
<dbReference type="Proteomes" id="UP000221011">
    <property type="component" value="Chromosome"/>
</dbReference>
<feature type="region of interest" description="Disordered" evidence="6">
    <location>
        <begin position="1"/>
        <end position="20"/>
    </location>
</feature>
<evidence type="ECO:0000256" key="5">
    <source>
        <dbReference type="ARBA" id="ARBA00023136"/>
    </source>
</evidence>
<organism evidence="9 10">
    <name type="scientific">Streptomyces formicae</name>
    <dbReference type="NCBI Taxonomy" id="1616117"/>
    <lineage>
        <taxon>Bacteria</taxon>
        <taxon>Bacillati</taxon>
        <taxon>Actinomycetota</taxon>
        <taxon>Actinomycetes</taxon>
        <taxon>Kitasatosporales</taxon>
        <taxon>Streptomycetaceae</taxon>
        <taxon>Streptomyces</taxon>
    </lineage>
</organism>
<dbReference type="AlphaFoldDB" id="A0A291Q1W5"/>
<keyword evidence="4 7" id="KW-1133">Transmembrane helix</keyword>
<feature type="transmembrane region" description="Helical" evidence="7">
    <location>
        <begin position="361"/>
        <end position="380"/>
    </location>
</feature>
<keyword evidence="10" id="KW-1185">Reference proteome</keyword>
<evidence type="ECO:0000256" key="1">
    <source>
        <dbReference type="ARBA" id="ARBA00004651"/>
    </source>
</evidence>
<feature type="domain" description="Major facilitator superfamily (MFS) profile" evidence="8">
    <location>
        <begin position="17"/>
        <end position="450"/>
    </location>
</feature>
<keyword evidence="2" id="KW-1003">Cell membrane</keyword>
<evidence type="ECO:0000256" key="6">
    <source>
        <dbReference type="SAM" id="MobiDB-lite"/>
    </source>
</evidence>
<feature type="transmembrane region" description="Helical" evidence="7">
    <location>
        <begin position="303"/>
        <end position="325"/>
    </location>
</feature>
<feature type="transmembrane region" description="Helical" evidence="7">
    <location>
        <begin position="274"/>
        <end position="297"/>
    </location>
</feature>
<gene>
    <name evidence="9" type="ORF">KY5_0480c</name>
</gene>
<dbReference type="GO" id="GO:0022857">
    <property type="term" value="F:transmembrane transporter activity"/>
    <property type="evidence" value="ECO:0007669"/>
    <property type="project" value="InterPro"/>
</dbReference>
<feature type="compositionally biased region" description="Basic and acidic residues" evidence="6">
    <location>
        <begin position="215"/>
        <end position="235"/>
    </location>
</feature>
<feature type="transmembrane region" description="Helical" evidence="7">
    <location>
        <begin position="337"/>
        <end position="355"/>
    </location>
</feature>
<dbReference type="Pfam" id="PF07690">
    <property type="entry name" value="MFS_1"/>
    <property type="match status" value="2"/>
</dbReference>
<protein>
    <submittedName>
        <fullName evidence="9">Putative efflux transporter protein</fullName>
    </submittedName>
</protein>
<dbReference type="PROSITE" id="PS50850">
    <property type="entry name" value="MFS"/>
    <property type="match status" value="1"/>
</dbReference>
<feature type="transmembrane region" description="Helical" evidence="7">
    <location>
        <begin position="87"/>
        <end position="105"/>
    </location>
</feature>
<proteinExistence type="predicted"/>
<evidence type="ECO:0000256" key="2">
    <source>
        <dbReference type="ARBA" id="ARBA00022475"/>
    </source>
</evidence>
<name>A0A291Q1W5_9ACTN</name>
<feature type="region of interest" description="Disordered" evidence="6">
    <location>
        <begin position="210"/>
        <end position="252"/>
    </location>
</feature>
<evidence type="ECO:0000256" key="4">
    <source>
        <dbReference type="ARBA" id="ARBA00022989"/>
    </source>
</evidence>
<evidence type="ECO:0000313" key="9">
    <source>
        <dbReference type="EMBL" id="ATL25498.1"/>
    </source>
</evidence>
<dbReference type="PANTHER" id="PTHR23513">
    <property type="entry name" value="INTEGRAL MEMBRANE EFFLUX PROTEIN-RELATED"/>
    <property type="match status" value="1"/>
</dbReference>
<dbReference type="PANTHER" id="PTHR23513:SF6">
    <property type="entry name" value="MAJOR FACILITATOR SUPERFAMILY ASSOCIATED DOMAIN-CONTAINING PROTEIN"/>
    <property type="match status" value="1"/>
</dbReference>
<feature type="transmembrane region" description="Helical" evidence="7">
    <location>
        <begin position="185"/>
        <end position="204"/>
    </location>
</feature>
<dbReference type="RefSeq" id="WP_234362585.1">
    <property type="nucleotide sequence ID" value="NZ_CP022685.1"/>
</dbReference>
<feature type="transmembrane region" description="Helical" evidence="7">
    <location>
        <begin position="424"/>
        <end position="445"/>
    </location>
</feature>
<dbReference type="SUPFAM" id="SSF103473">
    <property type="entry name" value="MFS general substrate transporter"/>
    <property type="match status" value="1"/>
</dbReference>
<dbReference type="InterPro" id="IPR036259">
    <property type="entry name" value="MFS_trans_sf"/>
</dbReference>
<sequence length="468" mass="49259">MSRTSGSTTPSPIPAPAPSRRPMTGLLASFTVSLFGTRLSMIALPWLVLDTSDSPIRTGLIVFCEAVPLVVGKALSGPLIDRMGGRSFSVAADLISAVVVMLVPLCYWLDVLPFGVLMVLAAAIGLARGPGDVAKRTLIPTVAEDAGITLERASGMMGTVERIAGAAGPAAAGALVALLSPLWAMVGNSFCFVLSAGLISIGALRSARETSTVVTRDRQTQREQTRGEHPEDRSPEGIPAEDQAPEERHPEESYVERLKAGARFLARNRLLRSIAIMLSVTNLIDAAYGSLLIPVWAKETGGGPAAIGALGSAFGIAAVAGSLLATAFSHKLRRRRTYVIAFLVGGPPRFIVMALDVPLWVVVVTAVADGLAIGFINPIINAVQMERIPRHLLGRVSALTDSVGTAGIPLGPILAGVAVSFTGLAPVLLGCGAIYLFCTVIPPLFPHWRELDSRPRQPEEPEPRKETV</sequence>
<evidence type="ECO:0000256" key="7">
    <source>
        <dbReference type="SAM" id="Phobius"/>
    </source>
</evidence>
<evidence type="ECO:0000259" key="8">
    <source>
        <dbReference type="PROSITE" id="PS50850"/>
    </source>
</evidence>
<dbReference type="InterPro" id="IPR011701">
    <property type="entry name" value="MFS"/>
</dbReference>
<feature type="transmembrane region" description="Helical" evidence="7">
    <location>
        <begin position="55"/>
        <end position="75"/>
    </location>
</feature>
<comment type="subcellular location">
    <subcellularLocation>
        <location evidence="1">Cell membrane</location>
        <topology evidence="1">Multi-pass membrane protein</topology>
    </subcellularLocation>
</comment>
<dbReference type="KEGG" id="sfk:KY5_0480c"/>
<feature type="transmembrane region" description="Helical" evidence="7">
    <location>
        <begin position="26"/>
        <end position="49"/>
    </location>
</feature>
<dbReference type="CDD" id="cd06173">
    <property type="entry name" value="MFS_MefA_like"/>
    <property type="match status" value="1"/>
</dbReference>
<reference evidence="9 10" key="1">
    <citation type="submission" date="2017-08" db="EMBL/GenBank/DDBJ databases">
        <title>Complete Genome Sequence of Streptomyces formicae KY5, the formicamycin producer.</title>
        <authorList>
            <person name="Holmes N.A."/>
            <person name="Devine R."/>
            <person name="Qin Z."/>
            <person name="Seipke R.F."/>
            <person name="Wilkinson B."/>
            <person name="Hutchings M.I."/>
        </authorList>
    </citation>
    <scope>NUCLEOTIDE SEQUENCE [LARGE SCALE GENOMIC DNA]</scope>
    <source>
        <strain evidence="9 10">KY5</strain>
    </source>
</reference>